<accession>A0A086T1B8</accession>
<comment type="similarity">
    <text evidence="2">Belongs to the CCC1 family.</text>
</comment>
<proteinExistence type="inferred from homology"/>
<evidence type="ECO:0000256" key="2">
    <source>
        <dbReference type="ARBA" id="ARBA00007049"/>
    </source>
</evidence>
<keyword evidence="4" id="KW-1133">Transmembrane helix</keyword>
<dbReference type="OrthoDB" id="73465at2759"/>
<comment type="caution">
    <text evidence="6">The sequence shown here is derived from an EMBL/GenBank/DDBJ whole genome shotgun (WGS) entry which is preliminary data.</text>
</comment>
<dbReference type="EMBL" id="JPKY01000076">
    <property type="protein sequence ID" value="KFH43150.1"/>
    <property type="molecule type" value="Genomic_DNA"/>
</dbReference>
<evidence type="ECO:0000256" key="5">
    <source>
        <dbReference type="ARBA" id="ARBA00023136"/>
    </source>
</evidence>
<dbReference type="GO" id="GO:0005384">
    <property type="term" value="F:manganese ion transmembrane transporter activity"/>
    <property type="evidence" value="ECO:0007669"/>
    <property type="project" value="InterPro"/>
</dbReference>
<keyword evidence="3" id="KW-0812">Transmembrane</keyword>
<dbReference type="InterPro" id="IPR008217">
    <property type="entry name" value="Ccc1_fam"/>
</dbReference>
<dbReference type="Proteomes" id="UP000029964">
    <property type="component" value="Unassembled WGS sequence"/>
</dbReference>
<sequence length="205" mass="22452">MSIPVPGETSTLLSRIPPGRVLERHTENDGLVRDAIIGLADGLTVPFAVTAGLSSINQEQTRIGSTTLVILGGAAELFAGSISMSLGAYLATVTDAQHFHVEEAREQRQVADTPGLEGEMVVDMFAMYGLSREEISPLLENFRRNPEAWVKFMMDFELKLERPLPSQPFRSALTMGMAYFIGQYTWTLASHRLLADILAKADLSP</sequence>
<comment type="subcellular location">
    <subcellularLocation>
        <location evidence="1">Endomembrane system</location>
        <topology evidence="1">Multi-pass membrane protein</topology>
    </subcellularLocation>
</comment>
<dbReference type="PANTHER" id="PTHR31851">
    <property type="entry name" value="FE(2+)/MN(2+) TRANSPORTER PCL1"/>
    <property type="match status" value="1"/>
</dbReference>
<dbReference type="HOGENOM" id="CLU_125558_0_0_1"/>
<protein>
    <submittedName>
        <fullName evidence="6">Vacuolar iron transporter-like protein</fullName>
    </submittedName>
</protein>
<organism evidence="6 7">
    <name type="scientific">Hapsidospora chrysogenum (strain ATCC 11550 / CBS 779.69 / DSM 880 / IAM 14645 / JCM 23072 / IMI 49137)</name>
    <name type="common">Acremonium chrysogenum</name>
    <dbReference type="NCBI Taxonomy" id="857340"/>
    <lineage>
        <taxon>Eukaryota</taxon>
        <taxon>Fungi</taxon>
        <taxon>Dikarya</taxon>
        <taxon>Ascomycota</taxon>
        <taxon>Pezizomycotina</taxon>
        <taxon>Sordariomycetes</taxon>
        <taxon>Hypocreomycetidae</taxon>
        <taxon>Hypocreales</taxon>
        <taxon>Bionectriaceae</taxon>
        <taxon>Hapsidospora</taxon>
    </lineage>
</organism>
<evidence type="ECO:0000256" key="4">
    <source>
        <dbReference type="ARBA" id="ARBA00022989"/>
    </source>
</evidence>
<dbReference type="AlphaFoldDB" id="A0A086T1B8"/>
<evidence type="ECO:0000313" key="6">
    <source>
        <dbReference type="EMBL" id="KFH43150.1"/>
    </source>
</evidence>
<keyword evidence="5" id="KW-0472">Membrane</keyword>
<name>A0A086T1B8_HAPC1</name>
<evidence type="ECO:0000313" key="7">
    <source>
        <dbReference type="Proteomes" id="UP000029964"/>
    </source>
</evidence>
<evidence type="ECO:0000256" key="3">
    <source>
        <dbReference type="ARBA" id="ARBA00022692"/>
    </source>
</evidence>
<dbReference type="GO" id="GO:0030026">
    <property type="term" value="P:intracellular manganese ion homeostasis"/>
    <property type="evidence" value="ECO:0007669"/>
    <property type="project" value="InterPro"/>
</dbReference>
<dbReference type="Pfam" id="PF01988">
    <property type="entry name" value="VIT1"/>
    <property type="match status" value="1"/>
</dbReference>
<gene>
    <name evidence="6" type="ORF">ACRE_060860</name>
</gene>
<dbReference type="GO" id="GO:0012505">
    <property type="term" value="C:endomembrane system"/>
    <property type="evidence" value="ECO:0007669"/>
    <property type="project" value="UniProtKB-SubCell"/>
</dbReference>
<reference evidence="7" key="1">
    <citation type="journal article" date="2014" name="Genome Announc.">
        <title>Genome sequence and annotation of Acremonium chrysogenum, producer of the beta-lactam antibiotic cephalosporin C.</title>
        <authorList>
            <person name="Terfehr D."/>
            <person name="Dahlmann T.A."/>
            <person name="Specht T."/>
            <person name="Zadra I."/>
            <person name="Kuernsteiner H."/>
            <person name="Kueck U."/>
        </authorList>
    </citation>
    <scope>NUCLEOTIDE SEQUENCE [LARGE SCALE GENOMIC DNA]</scope>
    <source>
        <strain evidence="7">ATCC 11550 / CBS 779.69 / DSM 880 / IAM 14645 / JCM 23072 / IMI 49137</strain>
    </source>
</reference>
<keyword evidence="7" id="KW-1185">Reference proteome</keyword>
<evidence type="ECO:0000256" key="1">
    <source>
        <dbReference type="ARBA" id="ARBA00004127"/>
    </source>
</evidence>
<dbReference type="STRING" id="857340.A0A086T1B8"/>